<evidence type="ECO:0000313" key="2">
    <source>
        <dbReference type="EMBL" id="KAL0164149.1"/>
    </source>
</evidence>
<name>A0ABD0NQE2_CIRMR</name>
<reference evidence="2 3" key="1">
    <citation type="submission" date="2024-05" db="EMBL/GenBank/DDBJ databases">
        <title>Genome sequencing and assembly of Indian major carp, Cirrhinus mrigala (Hamilton, 1822).</title>
        <authorList>
            <person name="Mohindra V."/>
            <person name="Chowdhury L.M."/>
            <person name="Lal K."/>
            <person name="Jena J.K."/>
        </authorList>
    </citation>
    <scope>NUCLEOTIDE SEQUENCE [LARGE SCALE GENOMIC DNA]</scope>
    <source>
        <strain evidence="2">CM1030</strain>
        <tissue evidence="2">Blood</tissue>
    </source>
</reference>
<feature type="region of interest" description="Disordered" evidence="1">
    <location>
        <begin position="35"/>
        <end position="56"/>
    </location>
</feature>
<dbReference type="Proteomes" id="UP001529510">
    <property type="component" value="Unassembled WGS sequence"/>
</dbReference>
<dbReference type="AlphaFoldDB" id="A0ABD0NQE2"/>
<feature type="non-terminal residue" evidence="2">
    <location>
        <position position="1"/>
    </location>
</feature>
<gene>
    <name evidence="2" type="ORF">M9458_039902</name>
</gene>
<evidence type="ECO:0000313" key="3">
    <source>
        <dbReference type="Proteomes" id="UP001529510"/>
    </source>
</evidence>
<sequence>GVMMRTGTVLETAWSFPPLIYMSWKAECSLITGPSLTRERSRSASASSPLPAWPDW</sequence>
<evidence type="ECO:0000256" key="1">
    <source>
        <dbReference type="SAM" id="MobiDB-lite"/>
    </source>
</evidence>
<comment type="caution">
    <text evidence="2">The sequence shown here is derived from an EMBL/GenBank/DDBJ whole genome shotgun (WGS) entry which is preliminary data.</text>
</comment>
<protein>
    <submittedName>
        <fullName evidence="2">Uncharacterized protein</fullName>
    </submittedName>
</protein>
<dbReference type="EMBL" id="JAMKFB020000020">
    <property type="protein sequence ID" value="KAL0164149.1"/>
    <property type="molecule type" value="Genomic_DNA"/>
</dbReference>
<keyword evidence="3" id="KW-1185">Reference proteome</keyword>
<organism evidence="2 3">
    <name type="scientific">Cirrhinus mrigala</name>
    <name type="common">Mrigala</name>
    <dbReference type="NCBI Taxonomy" id="683832"/>
    <lineage>
        <taxon>Eukaryota</taxon>
        <taxon>Metazoa</taxon>
        <taxon>Chordata</taxon>
        <taxon>Craniata</taxon>
        <taxon>Vertebrata</taxon>
        <taxon>Euteleostomi</taxon>
        <taxon>Actinopterygii</taxon>
        <taxon>Neopterygii</taxon>
        <taxon>Teleostei</taxon>
        <taxon>Ostariophysi</taxon>
        <taxon>Cypriniformes</taxon>
        <taxon>Cyprinidae</taxon>
        <taxon>Labeoninae</taxon>
        <taxon>Labeonini</taxon>
        <taxon>Cirrhinus</taxon>
    </lineage>
</organism>
<accession>A0ABD0NQE2</accession>
<feature type="non-terminal residue" evidence="2">
    <location>
        <position position="56"/>
    </location>
</feature>
<proteinExistence type="predicted"/>